<evidence type="ECO:0000256" key="10">
    <source>
        <dbReference type="HAMAP-Rule" id="MF_00815"/>
    </source>
</evidence>
<comment type="similarity">
    <text evidence="3 10">Belongs to the ATPase gamma chain family.</text>
</comment>
<keyword evidence="8 10" id="KW-0139">CF(1)</keyword>
<keyword evidence="4 10" id="KW-0813">Transport</keyword>
<comment type="subunit">
    <text evidence="10">F-type ATPases have 2 components, CF(1) - the catalytic core - and CF(0) - the membrane proton channel. CF(1) has five subunits: alpha(3), beta(3), gamma(1), delta(1), epsilon(1). CF(0) has three main subunits: a, b and c.</text>
</comment>
<comment type="subcellular location">
    <subcellularLocation>
        <location evidence="10">Cell membrane</location>
        <topology evidence="10">Peripheral membrane protein</topology>
    </subcellularLocation>
    <subcellularLocation>
        <location evidence="2">Membrane</location>
        <topology evidence="2">Peripheral membrane protein</topology>
    </subcellularLocation>
</comment>
<evidence type="ECO:0000256" key="9">
    <source>
        <dbReference type="ARBA" id="ARBA00023310"/>
    </source>
</evidence>
<dbReference type="GO" id="GO:0046933">
    <property type="term" value="F:proton-transporting ATP synthase activity, rotational mechanism"/>
    <property type="evidence" value="ECO:0007669"/>
    <property type="project" value="UniProtKB-UniRule"/>
</dbReference>
<dbReference type="CDD" id="cd12151">
    <property type="entry name" value="F1-ATPase_gamma"/>
    <property type="match status" value="1"/>
</dbReference>
<evidence type="ECO:0000256" key="5">
    <source>
        <dbReference type="ARBA" id="ARBA00022781"/>
    </source>
</evidence>
<sequence>MPSLKDLKIRIDSVKSTQKITSALKMVAASKLRRAQEQAEAGRPYAERMGRMLSSLAANVPAGAQGPKLMAGTGSDQVHLLVVLTGDRGLCGGFNATIVREAKRQIARLQGEGKTVKLLTVGRKGRDLLRREFSGLMVHSYENLGGKRLGFADAAQVANKVLELFDAGEFDVASIIFNKFKSAMTQIVTVQQIVPFAVTAVTEEAPASSEPKAIYEFEPSEEDILNDLLPRNVSIQVYTSLLESSASFFGAQMTAMDNATRNAGDTIKKLTLNYNRTRQAFITKELIEIISGAEAV</sequence>
<comment type="caution">
    <text evidence="11">The sequence shown here is derived from an EMBL/GenBank/DDBJ whole genome shotgun (WGS) entry which is preliminary data.</text>
</comment>
<dbReference type="PRINTS" id="PR00126">
    <property type="entry name" value="ATPASEGAMMA"/>
</dbReference>
<evidence type="ECO:0000313" key="12">
    <source>
        <dbReference type="Proteomes" id="UP000539175"/>
    </source>
</evidence>
<dbReference type="Proteomes" id="UP000539175">
    <property type="component" value="Unassembled WGS sequence"/>
</dbReference>
<evidence type="ECO:0000256" key="4">
    <source>
        <dbReference type="ARBA" id="ARBA00022448"/>
    </source>
</evidence>
<dbReference type="SUPFAM" id="SSF52943">
    <property type="entry name" value="ATP synthase (F1-ATPase), gamma subunit"/>
    <property type="match status" value="1"/>
</dbReference>
<evidence type="ECO:0000256" key="8">
    <source>
        <dbReference type="ARBA" id="ARBA00023196"/>
    </source>
</evidence>
<comment type="function">
    <text evidence="1 10">Produces ATP from ADP in the presence of a proton gradient across the membrane. The gamma chain is believed to be important in regulating ATPase activity and the flow of protons through the CF(0) complex.</text>
</comment>
<dbReference type="Gene3D" id="3.40.1380.10">
    <property type="match status" value="1"/>
</dbReference>
<dbReference type="PANTHER" id="PTHR11693:SF22">
    <property type="entry name" value="ATP SYNTHASE SUBUNIT GAMMA, MITOCHONDRIAL"/>
    <property type="match status" value="1"/>
</dbReference>
<keyword evidence="12" id="KW-1185">Reference proteome</keyword>
<dbReference type="Gene3D" id="1.10.287.80">
    <property type="entry name" value="ATP synthase, gamma subunit, helix hairpin domain"/>
    <property type="match status" value="1"/>
</dbReference>
<name>A0A7X0AUW1_9PROT</name>
<dbReference type="NCBIfam" id="NF004146">
    <property type="entry name" value="PRK05621.1-4"/>
    <property type="match status" value="1"/>
</dbReference>
<gene>
    <name evidence="10" type="primary">atpG</name>
    <name evidence="11" type="ORF">FHS74_000113</name>
</gene>
<dbReference type="GO" id="GO:0005886">
    <property type="term" value="C:plasma membrane"/>
    <property type="evidence" value="ECO:0007669"/>
    <property type="project" value="UniProtKB-SubCell"/>
</dbReference>
<evidence type="ECO:0000256" key="1">
    <source>
        <dbReference type="ARBA" id="ARBA00003456"/>
    </source>
</evidence>
<protein>
    <recommendedName>
        <fullName evidence="10">ATP synthase gamma chain</fullName>
    </recommendedName>
    <alternativeName>
        <fullName evidence="10">ATP synthase F1 sector gamma subunit</fullName>
    </alternativeName>
    <alternativeName>
        <fullName evidence="10">F-ATPase gamma subunit</fullName>
    </alternativeName>
</protein>
<dbReference type="PROSITE" id="PS00153">
    <property type="entry name" value="ATPASE_GAMMA"/>
    <property type="match status" value="1"/>
</dbReference>
<accession>A0A7X0AUW1</accession>
<dbReference type="InterPro" id="IPR023632">
    <property type="entry name" value="ATP_synth_F1_gsu_CS"/>
</dbReference>
<keyword evidence="6 10" id="KW-0406">Ion transport</keyword>
<proteinExistence type="inferred from homology"/>
<keyword evidence="7 10" id="KW-0472">Membrane</keyword>
<organism evidence="11 12">
    <name type="scientific">Nitrospirillum iridis</name>
    <dbReference type="NCBI Taxonomy" id="765888"/>
    <lineage>
        <taxon>Bacteria</taxon>
        <taxon>Pseudomonadati</taxon>
        <taxon>Pseudomonadota</taxon>
        <taxon>Alphaproteobacteria</taxon>
        <taxon>Rhodospirillales</taxon>
        <taxon>Azospirillaceae</taxon>
        <taxon>Nitrospirillum</taxon>
    </lineage>
</organism>
<evidence type="ECO:0000256" key="3">
    <source>
        <dbReference type="ARBA" id="ARBA00007681"/>
    </source>
</evidence>
<dbReference type="InterPro" id="IPR000131">
    <property type="entry name" value="ATP_synth_F1_gsu"/>
</dbReference>
<dbReference type="RefSeq" id="WP_184796447.1">
    <property type="nucleotide sequence ID" value="NZ_JACIIZ010000001.1"/>
</dbReference>
<dbReference type="EMBL" id="JACIIZ010000001">
    <property type="protein sequence ID" value="MBB6249580.1"/>
    <property type="molecule type" value="Genomic_DNA"/>
</dbReference>
<keyword evidence="10" id="KW-1003">Cell membrane</keyword>
<evidence type="ECO:0000256" key="7">
    <source>
        <dbReference type="ARBA" id="ARBA00023136"/>
    </source>
</evidence>
<dbReference type="PIRSF" id="PIRSF039089">
    <property type="entry name" value="ATP_synthase_gamma"/>
    <property type="match status" value="1"/>
</dbReference>
<dbReference type="NCBIfam" id="TIGR01146">
    <property type="entry name" value="ATPsyn_F1gamma"/>
    <property type="match status" value="1"/>
</dbReference>
<dbReference type="AlphaFoldDB" id="A0A7X0AUW1"/>
<dbReference type="GO" id="GO:0005524">
    <property type="term" value="F:ATP binding"/>
    <property type="evidence" value="ECO:0007669"/>
    <property type="project" value="UniProtKB-UniRule"/>
</dbReference>
<keyword evidence="5 10" id="KW-0375">Hydrogen ion transport</keyword>
<dbReference type="GO" id="GO:0045259">
    <property type="term" value="C:proton-transporting ATP synthase complex"/>
    <property type="evidence" value="ECO:0007669"/>
    <property type="project" value="UniProtKB-KW"/>
</dbReference>
<keyword evidence="9 10" id="KW-0066">ATP synthesis</keyword>
<dbReference type="GO" id="GO:0042777">
    <property type="term" value="P:proton motive force-driven plasma membrane ATP synthesis"/>
    <property type="evidence" value="ECO:0007669"/>
    <property type="project" value="UniProtKB-UniRule"/>
</dbReference>
<reference evidence="11 12" key="1">
    <citation type="submission" date="2020-08" db="EMBL/GenBank/DDBJ databases">
        <title>Genomic Encyclopedia of Type Strains, Phase IV (KMG-IV): sequencing the most valuable type-strain genomes for metagenomic binning, comparative biology and taxonomic classification.</title>
        <authorList>
            <person name="Goeker M."/>
        </authorList>
    </citation>
    <scope>NUCLEOTIDE SEQUENCE [LARGE SCALE GENOMIC DNA]</scope>
    <source>
        <strain evidence="11 12">DSM 22198</strain>
    </source>
</reference>
<dbReference type="Pfam" id="PF00231">
    <property type="entry name" value="ATP-synt"/>
    <property type="match status" value="1"/>
</dbReference>
<dbReference type="FunFam" id="1.10.287.80:FF:000001">
    <property type="entry name" value="ATP synthase gamma chain"/>
    <property type="match status" value="1"/>
</dbReference>
<evidence type="ECO:0000256" key="2">
    <source>
        <dbReference type="ARBA" id="ARBA00004170"/>
    </source>
</evidence>
<dbReference type="PANTHER" id="PTHR11693">
    <property type="entry name" value="ATP SYNTHASE GAMMA CHAIN"/>
    <property type="match status" value="1"/>
</dbReference>
<evidence type="ECO:0000256" key="6">
    <source>
        <dbReference type="ARBA" id="ARBA00023065"/>
    </source>
</evidence>
<evidence type="ECO:0000313" key="11">
    <source>
        <dbReference type="EMBL" id="MBB6249580.1"/>
    </source>
</evidence>
<dbReference type="HAMAP" id="MF_00815">
    <property type="entry name" value="ATP_synth_gamma_bact"/>
    <property type="match status" value="1"/>
</dbReference>
<dbReference type="InterPro" id="IPR035968">
    <property type="entry name" value="ATP_synth_F1_ATPase_gsu"/>
</dbReference>